<dbReference type="RefSeq" id="WP_303539116.1">
    <property type="nucleotide sequence ID" value="NZ_JAUOTP010000001.1"/>
</dbReference>
<feature type="domain" description="PBP" evidence="9">
    <location>
        <begin position="16"/>
        <end position="291"/>
    </location>
</feature>
<dbReference type="PIRSF" id="PIRSF002756">
    <property type="entry name" value="PstS"/>
    <property type="match status" value="1"/>
</dbReference>
<evidence type="ECO:0000259" key="9">
    <source>
        <dbReference type="Pfam" id="PF12849"/>
    </source>
</evidence>
<evidence type="ECO:0000256" key="7">
    <source>
        <dbReference type="PIRNR" id="PIRNR002756"/>
    </source>
</evidence>
<feature type="signal peptide" evidence="8">
    <location>
        <begin position="1"/>
        <end position="20"/>
    </location>
</feature>
<evidence type="ECO:0000256" key="4">
    <source>
        <dbReference type="ARBA" id="ARBA00021889"/>
    </source>
</evidence>
<evidence type="ECO:0000256" key="2">
    <source>
        <dbReference type="ARBA" id="ARBA00008725"/>
    </source>
</evidence>
<reference evidence="10" key="1">
    <citation type="submission" date="2023-07" db="EMBL/GenBank/DDBJ databases">
        <authorList>
            <person name="Kim M."/>
        </authorList>
    </citation>
    <scope>NUCLEOTIDE SEQUENCE</scope>
    <source>
        <strain evidence="10">BIUV-7</strain>
    </source>
</reference>
<evidence type="ECO:0000313" key="11">
    <source>
        <dbReference type="Proteomes" id="UP001169764"/>
    </source>
</evidence>
<dbReference type="PANTHER" id="PTHR42996:SF1">
    <property type="entry name" value="PHOSPHATE-BINDING PROTEIN PSTS"/>
    <property type="match status" value="1"/>
</dbReference>
<evidence type="ECO:0000256" key="1">
    <source>
        <dbReference type="ARBA" id="ARBA00002841"/>
    </source>
</evidence>
<dbReference type="InterPro" id="IPR024370">
    <property type="entry name" value="PBP_domain"/>
</dbReference>
<organism evidence="10 11">
    <name type="scientific">Sphingomonas natans</name>
    <dbReference type="NCBI Taxonomy" id="3063330"/>
    <lineage>
        <taxon>Bacteria</taxon>
        <taxon>Pseudomonadati</taxon>
        <taxon>Pseudomonadota</taxon>
        <taxon>Alphaproteobacteria</taxon>
        <taxon>Sphingomonadales</taxon>
        <taxon>Sphingomonadaceae</taxon>
        <taxon>Sphingomonas</taxon>
    </lineage>
</organism>
<dbReference type="Pfam" id="PF12849">
    <property type="entry name" value="PBP_like_2"/>
    <property type="match status" value="1"/>
</dbReference>
<dbReference type="SUPFAM" id="SSF53850">
    <property type="entry name" value="Periplasmic binding protein-like II"/>
    <property type="match status" value="1"/>
</dbReference>
<dbReference type="InterPro" id="IPR005673">
    <property type="entry name" value="ABC_phos-bd_PstS"/>
</dbReference>
<dbReference type="Proteomes" id="UP001169764">
    <property type="component" value="Unassembled WGS sequence"/>
</dbReference>
<evidence type="ECO:0000313" key="10">
    <source>
        <dbReference type="EMBL" id="MDO6412781.1"/>
    </source>
</evidence>
<name>A0ABT8Y393_9SPHN</name>
<evidence type="ECO:0000256" key="3">
    <source>
        <dbReference type="ARBA" id="ARBA00011529"/>
    </source>
</evidence>
<proteinExistence type="inferred from homology"/>
<feature type="chain" id="PRO_5046549145" description="Phosphate-binding protein PstS" evidence="8">
    <location>
        <begin position="21"/>
        <end position="344"/>
    </location>
</feature>
<evidence type="ECO:0000256" key="8">
    <source>
        <dbReference type="SAM" id="SignalP"/>
    </source>
</evidence>
<dbReference type="NCBIfam" id="NF008171">
    <property type="entry name" value="PRK10918.1"/>
    <property type="match status" value="1"/>
</dbReference>
<evidence type="ECO:0000256" key="6">
    <source>
        <dbReference type="ARBA" id="ARBA00022592"/>
    </source>
</evidence>
<keyword evidence="6 7" id="KW-0592">Phosphate transport</keyword>
<evidence type="ECO:0000256" key="5">
    <source>
        <dbReference type="ARBA" id="ARBA00022448"/>
    </source>
</evidence>
<dbReference type="CDD" id="cd13565">
    <property type="entry name" value="PBP2_PstS"/>
    <property type="match status" value="1"/>
</dbReference>
<comment type="similarity">
    <text evidence="2 7">Belongs to the PstS family.</text>
</comment>
<keyword evidence="11" id="KW-1185">Reference proteome</keyword>
<accession>A0ABT8Y393</accession>
<comment type="caution">
    <text evidence="10">The sequence shown here is derived from an EMBL/GenBank/DDBJ whole genome shotgun (WGS) entry which is preliminary data.</text>
</comment>
<comment type="subunit">
    <text evidence="3 7">The complex is composed of two ATP-binding proteins (PstB), two transmembrane proteins (PstC and PstA) and a solute-binding protein (PstS).</text>
</comment>
<dbReference type="EMBL" id="JAUOTP010000001">
    <property type="protein sequence ID" value="MDO6412781.1"/>
    <property type="molecule type" value="Genomic_DNA"/>
</dbReference>
<keyword evidence="5 7" id="KW-0813">Transport</keyword>
<dbReference type="InterPro" id="IPR050962">
    <property type="entry name" value="Phosphate-bind_PstS"/>
</dbReference>
<dbReference type="Gene3D" id="3.40.190.10">
    <property type="entry name" value="Periplasmic binding protein-like II"/>
    <property type="match status" value="2"/>
</dbReference>
<sequence length="344" mass="36198">MLPRLLCSSLCLLIATAAGARTIAGAGATFPAPAYAKWAEAYRAETGLSLNYQAIGSGGGIKQVKAGTVAFGASDKPLRPRDLAAAGLYQFPTLVGGVTPIINLPGAKQGQVRLTAGLLADIYLGRVRRWNAPQIVALNPGIRLPNLPITVVHRSDGSGTTFLFTSYLARNSADWTSEVGASDAVAWPTGLGGKGNDGVSAFVKQTKGAIGYVEYSFARQNGSTVVALRNRAGRYVVPSAAGFADAAASADWLHSPGNYMLLLDEPAARAWPIAGATFILVPRRPKDAGDVGEALRFFAWGFRKGDALATALDFVPIPATVESLLIRQWTRLVVADGKPVYSER</sequence>
<protein>
    <recommendedName>
        <fullName evidence="4 7">Phosphate-binding protein PstS</fullName>
    </recommendedName>
</protein>
<gene>
    <name evidence="10" type="primary">pstS</name>
    <name evidence="10" type="ORF">Q4F19_00140</name>
</gene>
<comment type="function">
    <text evidence="1 7">Part of the ABC transporter complex PstSACB involved in phosphate import.</text>
</comment>
<dbReference type="PANTHER" id="PTHR42996">
    <property type="entry name" value="PHOSPHATE-BINDING PROTEIN PSTS"/>
    <property type="match status" value="1"/>
</dbReference>
<keyword evidence="8" id="KW-0732">Signal</keyword>
<dbReference type="NCBIfam" id="TIGR00975">
    <property type="entry name" value="3a0107s03"/>
    <property type="match status" value="1"/>
</dbReference>